<sequence>MTDLFDLTGKKAVVVGGAGGIGQAIAEGLGEAGAQVMITSRKEESLKRAQSEIKESSGVDVLYHVADVTDEDAVEKLLDAAVDEMGTVDILVNSQGYNKKFPGTEFPVDEWNKLMDVNVKSLMLTCKHFGKYWKDNDKQGKIINVGSVRGIRAVGNGGMGNVGYCSTKGAVEMLTKAYASDLGPKIQVNCIGPTITYTPMMVGLLPDDETTRNAIAKAMPAKRIGYPDDCKGVSIFLASKASDFITGSSIYPDGGLNAVG</sequence>
<evidence type="ECO:0000256" key="3">
    <source>
        <dbReference type="ARBA" id="ARBA00023098"/>
    </source>
</evidence>
<dbReference type="EMBL" id="CP002106">
    <property type="protein sequence ID" value="ADK67307.1"/>
    <property type="molecule type" value="Genomic_DNA"/>
</dbReference>
<dbReference type="PRINTS" id="PR00080">
    <property type="entry name" value="SDRFAMILY"/>
</dbReference>
<keyword evidence="4" id="KW-0753">Steroid metabolism</keyword>
<dbReference type="OrthoDB" id="3189729at2"/>
<dbReference type="Proteomes" id="UP000000333">
    <property type="component" value="Chromosome"/>
</dbReference>
<dbReference type="KEGG" id="ols:Olsu_0175"/>
<protein>
    <recommendedName>
        <fullName evidence="9">3beta-hydroxycholanate 3-dehydrogenase (NAD(+))</fullName>
        <ecNumber evidence="9">1.1.1.391</ecNumber>
    </recommendedName>
    <alternativeName>
        <fullName evidence="10">NAD-dependent bile acid 3beta-dehydrogenase</fullName>
    </alternativeName>
</protein>
<evidence type="ECO:0000256" key="1">
    <source>
        <dbReference type="ARBA" id="ARBA00006484"/>
    </source>
</evidence>
<dbReference type="RefSeq" id="WP_013251059.1">
    <property type="nucleotide sequence ID" value="NC_014363.1"/>
</dbReference>
<dbReference type="AlphaFoldDB" id="E1QY43"/>
<dbReference type="GeneID" id="78511654"/>
<evidence type="ECO:0000256" key="10">
    <source>
        <dbReference type="ARBA" id="ARBA00081284"/>
    </source>
</evidence>
<name>E1QY43_OLSUV</name>
<organism evidence="11 12">
    <name type="scientific">Olsenella uli (strain ATCC 49627 / DSM 7084 / CCUG 31166 / CIP 109912 / JCM 12494 / LMG 11480 / NCIMB 702895 / VPI D76D-27C)</name>
    <name type="common">Lactobacillus uli</name>
    <dbReference type="NCBI Taxonomy" id="633147"/>
    <lineage>
        <taxon>Bacteria</taxon>
        <taxon>Bacillati</taxon>
        <taxon>Actinomycetota</taxon>
        <taxon>Coriobacteriia</taxon>
        <taxon>Coriobacteriales</taxon>
        <taxon>Atopobiaceae</taxon>
        <taxon>Olsenella</taxon>
    </lineage>
</organism>
<dbReference type="PANTHER" id="PTHR42760">
    <property type="entry name" value="SHORT-CHAIN DEHYDROGENASES/REDUCTASES FAMILY MEMBER"/>
    <property type="match status" value="1"/>
</dbReference>
<evidence type="ECO:0000256" key="6">
    <source>
        <dbReference type="ARBA" id="ARBA00050953"/>
    </source>
</evidence>
<dbReference type="Gene3D" id="3.40.50.720">
    <property type="entry name" value="NAD(P)-binding Rossmann-like Domain"/>
    <property type="match status" value="1"/>
</dbReference>
<dbReference type="eggNOG" id="COG1028">
    <property type="taxonomic scope" value="Bacteria"/>
</dbReference>
<comment type="catalytic activity">
    <reaction evidence="6">
        <text>3-oxochenodeoxycholate + NADH + H(+) = isochenodeoxycholate + NAD(+)</text>
        <dbReference type="Rhea" id="RHEA:47516"/>
        <dbReference type="ChEBI" id="CHEBI:15378"/>
        <dbReference type="ChEBI" id="CHEBI:57540"/>
        <dbReference type="ChEBI" id="CHEBI:57945"/>
        <dbReference type="ChEBI" id="CHEBI:87730"/>
        <dbReference type="ChEBI" id="CHEBI:87731"/>
    </reaction>
    <physiologicalReaction direction="left-to-right" evidence="6">
        <dbReference type="Rhea" id="RHEA:47517"/>
    </physiologicalReaction>
</comment>
<evidence type="ECO:0000256" key="8">
    <source>
        <dbReference type="ARBA" id="ARBA00052953"/>
    </source>
</evidence>
<comment type="similarity">
    <text evidence="1">Belongs to the short-chain dehydrogenases/reductases (SDR) family.</text>
</comment>
<keyword evidence="12" id="KW-1185">Reference proteome</keyword>
<dbReference type="EC" id="1.1.1.391" evidence="9"/>
<dbReference type="InterPro" id="IPR036291">
    <property type="entry name" value="NAD(P)-bd_dom_sf"/>
</dbReference>
<dbReference type="NCBIfam" id="NF005559">
    <property type="entry name" value="PRK07231.1"/>
    <property type="match status" value="1"/>
</dbReference>
<gene>
    <name evidence="11" type="ordered locus">Olsu_0175</name>
</gene>
<dbReference type="InterPro" id="IPR002347">
    <property type="entry name" value="SDR_fam"/>
</dbReference>
<evidence type="ECO:0000256" key="7">
    <source>
        <dbReference type="ARBA" id="ARBA00052497"/>
    </source>
</evidence>
<keyword evidence="3" id="KW-0443">Lipid metabolism</keyword>
<dbReference type="STRING" id="633147.Olsu_0175"/>
<dbReference type="GO" id="GO:0008202">
    <property type="term" value="P:steroid metabolic process"/>
    <property type="evidence" value="ECO:0007669"/>
    <property type="project" value="UniProtKB-KW"/>
</dbReference>
<dbReference type="PROSITE" id="PS00061">
    <property type="entry name" value="ADH_SHORT"/>
    <property type="match status" value="1"/>
</dbReference>
<comment type="catalytic activity">
    <reaction evidence="5">
        <text>12alpha-hydroxy-3-oxo-5beta-cholan-24-oate + NADH + H(+) = isodeoxycholate + NAD(+)</text>
        <dbReference type="Rhea" id="RHEA:47492"/>
        <dbReference type="ChEBI" id="CHEBI:15378"/>
        <dbReference type="ChEBI" id="CHEBI:57540"/>
        <dbReference type="ChEBI" id="CHEBI:57945"/>
        <dbReference type="ChEBI" id="CHEBI:87733"/>
        <dbReference type="ChEBI" id="CHEBI:87734"/>
    </reaction>
    <physiologicalReaction direction="left-to-right" evidence="5">
        <dbReference type="Rhea" id="RHEA:47493"/>
    </physiologicalReaction>
</comment>
<evidence type="ECO:0000256" key="4">
    <source>
        <dbReference type="ARBA" id="ARBA00023221"/>
    </source>
</evidence>
<proteinExistence type="inferred from homology"/>
<dbReference type="HOGENOM" id="CLU_010194_1_1_11"/>
<dbReference type="SUPFAM" id="SSF51735">
    <property type="entry name" value="NAD(P)-binding Rossmann-fold domains"/>
    <property type="match status" value="1"/>
</dbReference>
<dbReference type="PRINTS" id="PR00081">
    <property type="entry name" value="GDHRDH"/>
</dbReference>
<evidence type="ECO:0000256" key="5">
    <source>
        <dbReference type="ARBA" id="ARBA00050257"/>
    </source>
</evidence>
<dbReference type="PATRIC" id="fig|633147.7.peg.1700"/>
<evidence type="ECO:0000313" key="11">
    <source>
        <dbReference type="EMBL" id="ADK67307.1"/>
    </source>
</evidence>
<comment type="catalytic activity">
    <reaction evidence="7">
        <text>7alpha,12alpha-dihydroxy-3-oxo-5beta-cholan-24-oate + NADH + H(+) = isocholate + NAD(+)</text>
        <dbReference type="Rhea" id="RHEA:47512"/>
        <dbReference type="ChEBI" id="CHEBI:15378"/>
        <dbReference type="ChEBI" id="CHEBI:57540"/>
        <dbReference type="ChEBI" id="CHEBI:57945"/>
        <dbReference type="ChEBI" id="CHEBI:87735"/>
        <dbReference type="ChEBI" id="CHEBI:87736"/>
    </reaction>
    <physiologicalReaction direction="left-to-right" evidence="7">
        <dbReference type="Rhea" id="RHEA:47513"/>
    </physiologicalReaction>
</comment>
<evidence type="ECO:0000256" key="2">
    <source>
        <dbReference type="ARBA" id="ARBA00023002"/>
    </source>
</evidence>
<accession>E1QY43</accession>
<keyword evidence="2" id="KW-0560">Oxidoreductase</keyword>
<dbReference type="FunFam" id="3.40.50.720:FF:000084">
    <property type="entry name" value="Short-chain dehydrogenase reductase"/>
    <property type="match status" value="1"/>
</dbReference>
<evidence type="ECO:0000313" key="12">
    <source>
        <dbReference type="Proteomes" id="UP000000333"/>
    </source>
</evidence>
<reference evidence="11 12" key="1">
    <citation type="journal article" date="2010" name="Stand. Genomic Sci.">
        <title>Complete genome sequence of Olsenella uli type strain (VPI D76D-27C).</title>
        <authorList>
            <person name="Goker M."/>
            <person name="Held B."/>
            <person name="Lucas S."/>
            <person name="Nolan M."/>
            <person name="Yasawong M."/>
            <person name="Glavina Del Rio T."/>
            <person name="Tice H."/>
            <person name="Cheng J.F."/>
            <person name="Bruce D."/>
            <person name="Detter J.C."/>
            <person name="Tapia R."/>
            <person name="Han C."/>
            <person name="Goodwin L."/>
            <person name="Pitluck S."/>
            <person name="Liolios K."/>
            <person name="Ivanova N."/>
            <person name="Mavromatis K."/>
            <person name="Mikhailova N."/>
            <person name="Pati A."/>
            <person name="Chen A."/>
            <person name="Palaniappan K."/>
            <person name="Land M."/>
            <person name="Hauser L."/>
            <person name="Chang Y.J."/>
            <person name="Jeffries C.D."/>
            <person name="Rohde M."/>
            <person name="Sikorski J."/>
            <person name="Pukall R."/>
            <person name="Woyke T."/>
            <person name="Bristow J."/>
            <person name="Eisen J.A."/>
            <person name="Markowitz V."/>
            <person name="Hugenholtz P."/>
            <person name="Kyrpides N.C."/>
            <person name="Klenk H.P."/>
            <person name="Lapidus A."/>
        </authorList>
    </citation>
    <scope>NUCLEOTIDE SEQUENCE [LARGE SCALE GENOMIC DNA]</scope>
    <source>
        <strain evidence="12">ATCC 49627 / DSM 7084 / CIP 109912 / JCM 12494 / NCIMB 702895 / VPI D76D-27C</strain>
    </source>
</reference>
<comment type="catalytic activity">
    <reaction evidence="8">
        <text>3-oxo-5beta-cholan-24-oate + NADH + H(+) = isolithocholate + NAD(+)</text>
        <dbReference type="Rhea" id="RHEA:47508"/>
        <dbReference type="ChEBI" id="CHEBI:11867"/>
        <dbReference type="ChEBI" id="CHEBI:15378"/>
        <dbReference type="ChEBI" id="CHEBI:57540"/>
        <dbReference type="ChEBI" id="CHEBI:57945"/>
        <dbReference type="ChEBI" id="CHEBI:87728"/>
        <dbReference type="EC" id="1.1.1.391"/>
    </reaction>
    <physiologicalReaction direction="left-to-right" evidence="8">
        <dbReference type="Rhea" id="RHEA:47509"/>
    </physiologicalReaction>
</comment>
<dbReference type="InterPro" id="IPR020904">
    <property type="entry name" value="Sc_DH/Rdtase_CS"/>
</dbReference>
<dbReference type="Pfam" id="PF13561">
    <property type="entry name" value="adh_short_C2"/>
    <property type="match status" value="1"/>
</dbReference>
<dbReference type="GO" id="GO:0016616">
    <property type="term" value="F:oxidoreductase activity, acting on the CH-OH group of donors, NAD or NADP as acceptor"/>
    <property type="evidence" value="ECO:0007669"/>
    <property type="project" value="TreeGrafter"/>
</dbReference>
<evidence type="ECO:0000256" key="9">
    <source>
        <dbReference type="ARBA" id="ARBA00067031"/>
    </source>
</evidence>